<dbReference type="VEuPathDB" id="GiardiaDB:GL50581_3327"/>
<dbReference type="OrthoDB" id="668540at2759"/>
<evidence type="ECO:0008006" key="6">
    <source>
        <dbReference type="Google" id="ProtNLM"/>
    </source>
</evidence>
<sequence>MSKHFQPKNKIIKKMAGVIEDLPEIKLPQVPKEEALPVYPGADYLLPGHSVNSTQSMHMVPPGLIPVNGQSCLDLSVHQTVPYYPPSFAHNLSPVAGSLNTNPAAVTATPLDSSIPSSAGLDLPPPDVLHRPNCTTTPVSSVTSGVSPPHTLLPNPSSVPVSMSIPVSVTPLASSPPLIYTMQYPTQHQYPSSFPSVTHGNPGSPYCFSCPSFPYSPGSLHGQPPLPQQQPVTGPISFYITSHAAPQMAYPQPVLSAPNFAPLTVPPTALPGNGTSSLTTAAATTATTMVNRKHSGKERSSAFQEKAKVNISTRRTEPPEVSSKDAAEAKKAELVRAGPQAAIAYMKENEKHIEMLMMSPCGNHLLQALIKLSPDVIGPIILSSTTYNEDTFRMIIKGKCSCWVLQAIFGCGYVHDKTFEHLLIKHHEEIAKSEYGNFVLQRAIECPQFQSFDVLSRRLLLSFQSICSCKYGSHVAECLIKTLSARSELDDVAYWLFTQPYFYSLIIDQHGCFVVEKIAEVATGDVKTCCLRIVRYVISLFSPSSQPHEAAELLGITQKVTPGLIESINSILHSVKLRCRSINKSFESMIPMSQKELFAFLKDHSISVVSPASYLDIV</sequence>
<evidence type="ECO:0000256" key="1">
    <source>
        <dbReference type="ARBA" id="ARBA00022737"/>
    </source>
</evidence>
<keyword evidence="1" id="KW-0677">Repeat</keyword>
<dbReference type="InterPro" id="IPR016024">
    <property type="entry name" value="ARM-type_fold"/>
</dbReference>
<dbReference type="Gene3D" id="1.25.10.10">
    <property type="entry name" value="Leucine-rich Repeat Variant"/>
    <property type="match status" value="1"/>
</dbReference>
<dbReference type="PROSITE" id="PS50302">
    <property type="entry name" value="PUM"/>
    <property type="match status" value="1"/>
</dbReference>
<feature type="repeat" description="Pumilio" evidence="2">
    <location>
        <begin position="496"/>
        <end position="535"/>
    </location>
</feature>
<accession>C6LX12</accession>
<dbReference type="AlphaFoldDB" id="C6LX12"/>
<dbReference type="SMART" id="SM00025">
    <property type="entry name" value="Pumilio"/>
    <property type="match status" value="4"/>
</dbReference>
<name>C6LX12_GIAIB</name>
<evidence type="ECO:0000256" key="3">
    <source>
        <dbReference type="SAM" id="MobiDB-lite"/>
    </source>
</evidence>
<dbReference type="OMA" id="TCCLRIV"/>
<dbReference type="Pfam" id="PF00806">
    <property type="entry name" value="PUF"/>
    <property type="match status" value="2"/>
</dbReference>
<dbReference type="SUPFAM" id="SSF48371">
    <property type="entry name" value="ARM repeat"/>
    <property type="match status" value="1"/>
</dbReference>
<dbReference type="Proteomes" id="UP000002488">
    <property type="component" value="Unassembled WGS sequence"/>
</dbReference>
<reference evidence="4 5" key="1">
    <citation type="journal article" date="2009" name="PLoS Pathog.">
        <title>Draft genome sequencing of giardia intestinalis assemblage B isolate GS: is human giardiasis caused by two different species?</title>
        <authorList>
            <person name="Franzen O."/>
            <person name="Jerlstrom-Hultqvist J."/>
            <person name="Castro E."/>
            <person name="Sherwood E."/>
            <person name="Ankarklev J."/>
            <person name="Reiner D.S."/>
            <person name="Palm D."/>
            <person name="Andersson J.O."/>
            <person name="Andersson B."/>
            <person name="Svard S.G."/>
        </authorList>
    </citation>
    <scope>NUCLEOTIDE SEQUENCE [LARGE SCALE GENOMIC DNA]</scope>
    <source>
        <strain evidence="5">ATCC 50581 / GS clone H7</strain>
    </source>
</reference>
<dbReference type="InterPro" id="IPR001313">
    <property type="entry name" value="Pumilio_RNA-bd_rpt"/>
</dbReference>
<proteinExistence type="predicted"/>
<evidence type="ECO:0000313" key="4">
    <source>
        <dbReference type="EMBL" id="EES99444.1"/>
    </source>
</evidence>
<comment type="caution">
    <text evidence="4">The sequence shown here is derived from an EMBL/GenBank/DDBJ whole genome shotgun (WGS) entry which is preliminary data.</text>
</comment>
<dbReference type="PANTHER" id="PTHR12537:SF12">
    <property type="entry name" value="MATERNAL PROTEIN PUMILIO"/>
    <property type="match status" value="1"/>
</dbReference>
<feature type="region of interest" description="Disordered" evidence="3">
    <location>
        <begin position="292"/>
        <end position="329"/>
    </location>
</feature>
<dbReference type="GO" id="GO:0010608">
    <property type="term" value="P:post-transcriptional regulation of gene expression"/>
    <property type="evidence" value="ECO:0007669"/>
    <property type="project" value="TreeGrafter"/>
</dbReference>
<protein>
    <recommendedName>
        <fullName evidence="6">Serine rich pumilio family rna binding domain protein</fullName>
    </recommendedName>
</protein>
<dbReference type="EMBL" id="ACGJ01002771">
    <property type="protein sequence ID" value="EES99444.1"/>
    <property type="molecule type" value="Genomic_DNA"/>
</dbReference>
<evidence type="ECO:0000256" key="2">
    <source>
        <dbReference type="PROSITE-ProRule" id="PRU00317"/>
    </source>
</evidence>
<organism evidence="4 5">
    <name type="scientific">Giardia intestinalis (strain ATCC 50581 / GS clone H7)</name>
    <name type="common">Giardia lamblia</name>
    <dbReference type="NCBI Taxonomy" id="598745"/>
    <lineage>
        <taxon>Eukaryota</taxon>
        <taxon>Metamonada</taxon>
        <taxon>Diplomonadida</taxon>
        <taxon>Hexamitidae</taxon>
        <taxon>Giardiinae</taxon>
        <taxon>Giardia</taxon>
    </lineage>
</organism>
<dbReference type="GO" id="GO:0005737">
    <property type="term" value="C:cytoplasm"/>
    <property type="evidence" value="ECO:0007669"/>
    <property type="project" value="TreeGrafter"/>
</dbReference>
<dbReference type="PANTHER" id="PTHR12537">
    <property type="entry name" value="RNA BINDING PROTEIN PUMILIO-RELATED"/>
    <property type="match status" value="1"/>
</dbReference>
<dbReference type="GO" id="GO:0003729">
    <property type="term" value="F:mRNA binding"/>
    <property type="evidence" value="ECO:0007669"/>
    <property type="project" value="TreeGrafter"/>
</dbReference>
<feature type="compositionally biased region" description="Basic and acidic residues" evidence="3">
    <location>
        <begin position="297"/>
        <end position="329"/>
    </location>
</feature>
<gene>
    <name evidence="4" type="ORF">GL50581_3327</name>
</gene>
<dbReference type="InterPro" id="IPR011989">
    <property type="entry name" value="ARM-like"/>
</dbReference>
<evidence type="ECO:0000313" key="5">
    <source>
        <dbReference type="Proteomes" id="UP000002488"/>
    </source>
</evidence>